<evidence type="ECO:0000313" key="2">
    <source>
        <dbReference type="Proteomes" id="UP000324585"/>
    </source>
</evidence>
<organism evidence="1 2">
    <name type="scientific">Porphyridium purpureum</name>
    <name type="common">Red alga</name>
    <name type="synonym">Porphyridium cruentum</name>
    <dbReference type="NCBI Taxonomy" id="35688"/>
    <lineage>
        <taxon>Eukaryota</taxon>
        <taxon>Rhodophyta</taxon>
        <taxon>Bangiophyceae</taxon>
        <taxon>Porphyridiales</taxon>
        <taxon>Porphyridiaceae</taxon>
        <taxon>Porphyridium</taxon>
    </lineage>
</organism>
<keyword evidence="2" id="KW-1185">Reference proteome</keyword>
<gene>
    <name evidence="1" type="ORF">FVE85_1911</name>
</gene>
<reference evidence="2" key="1">
    <citation type="journal article" date="2019" name="Nat. Commun.">
        <title>Expansion of phycobilisome linker gene families in mesophilic red algae.</title>
        <authorList>
            <person name="Lee J."/>
            <person name="Kim D."/>
            <person name="Bhattacharya D."/>
            <person name="Yoon H.S."/>
        </authorList>
    </citation>
    <scope>NUCLEOTIDE SEQUENCE [LARGE SCALE GENOMIC DNA]</scope>
    <source>
        <strain evidence="2">CCMP 1328</strain>
    </source>
</reference>
<proteinExistence type="predicted"/>
<sequence>MSWRFVADARRPHAKKRRGIDLRALNLESELERVRSTTHPWLVEWERQHAVLSQRALHDGQQPQEHVMNHTELREPVASLTAGEQKHVALQTYGEQTKTHGRANDSNAAQVRAWLAQMRPEQTDWMMLGSSFFAEMCSPPIMLERTRWPEEEHALLPCAASKVPKRPVVPDEPSFGCPVLVYLPELGQSAILLLTLSRKRYRALTVGSILSLPADSLLVPGLTLVKALGLEHDSDFQDFRQSASAWPRRRPCPLPCPRSTDFGKNVVLEMNATRNGNIDQLPSSGDEQQSGLLEACEWPVFILARNWNDLQTARIDAYEDIWRFHVKFLALYGRVLRTFTAPASMLLECAVNRADGYALFAHIHLVDGLDLPPEQGLGVYCHGLQFKYVCPSSLRGSYNYTRAFIVYTWSDKEHFRWTPLSELPLSCGCISQVPVP</sequence>
<dbReference type="Proteomes" id="UP000324585">
    <property type="component" value="Unassembled WGS sequence"/>
</dbReference>
<dbReference type="EMBL" id="VRMN01000003">
    <property type="protein sequence ID" value="KAA8495756.1"/>
    <property type="molecule type" value="Genomic_DNA"/>
</dbReference>
<evidence type="ECO:0000313" key="1">
    <source>
        <dbReference type="EMBL" id="KAA8495756.1"/>
    </source>
</evidence>
<accession>A0A5J4YWN3</accession>
<protein>
    <submittedName>
        <fullName evidence="1">Uncharacterized protein</fullName>
    </submittedName>
</protein>
<comment type="caution">
    <text evidence="1">The sequence shown here is derived from an EMBL/GenBank/DDBJ whole genome shotgun (WGS) entry which is preliminary data.</text>
</comment>
<dbReference type="AlphaFoldDB" id="A0A5J4YWN3"/>
<name>A0A5J4YWN3_PORPP</name>